<evidence type="ECO:0000313" key="2">
    <source>
        <dbReference type="Proteomes" id="UP000234323"/>
    </source>
</evidence>
<accession>A0A2I1HLU9</accession>
<dbReference type="AlphaFoldDB" id="A0A2I1HLU9"/>
<sequence>MKTDIPAESAYLLDGDNFEVNVYSYLSILWTKLKGLDLTQYPLLSQPLKLSVSAQFSFWEIAEHYIREYRRKK</sequence>
<dbReference type="EMBL" id="LLXI01003812">
    <property type="protein sequence ID" value="PKY59862.1"/>
    <property type="molecule type" value="Genomic_DNA"/>
</dbReference>
<gene>
    <name evidence="1" type="ORF">RhiirA4_482971</name>
</gene>
<comment type="caution">
    <text evidence="1">The sequence shown here is derived from an EMBL/GenBank/DDBJ whole genome shotgun (WGS) entry which is preliminary data.</text>
</comment>
<evidence type="ECO:0000313" key="1">
    <source>
        <dbReference type="EMBL" id="PKY59862.1"/>
    </source>
</evidence>
<reference evidence="1 2" key="1">
    <citation type="submission" date="2015-10" db="EMBL/GenBank/DDBJ databases">
        <title>Genome analyses suggest a sexual origin of heterokaryosis in a supposedly ancient asexual fungus.</title>
        <authorList>
            <person name="Ropars J."/>
            <person name="Sedzielewska K."/>
            <person name="Noel J."/>
            <person name="Charron P."/>
            <person name="Farinelli L."/>
            <person name="Marton T."/>
            <person name="Kruger M."/>
            <person name="Pelin A."/>
            <person name="Brachmann A."/>
            <person name="Corradi N."/>
        </authorList>
    </citation>
    <scope>NUCLEOTIDE SEQUENCE [LARGE SCALE GENOMIC DNA]</scope>
    <source>
        <strain evidence="1 2">A4</strain>
    </source>
</reference>
<keyword evidence="2" id="KW-1185">Reference proteome</keyword>
<name>A0A2I1HLU9_9GLOM</name>
<dbReference type="VEuPathDB" id="FungiDB:FUN_006381"/>
<protein>
    <submittedName>
        <fullName evidence="1">Uncharacterized protein</fullName>
    </submittedName>
</protein>
<dbReference type="VEuPathDB" id="FungiDB:RhiirFUN_014997"/>
<organism evidence="1 2">
    <name type="scientific">Rhizophagus irregularis</name>
    <dbReference type="NCBI Taxonomy" id="588596"/>
    <lineage>
        <taxon>Eukaryota</taxon>
        <taxon>Fungi</taxon>
        <taxon>Fungi incertae sedis</taxon>
        <taxon>Mucoromycota</taxon>
        <taxon>Glomeromycotina</taxon>
        <taxon>Glomeromycetes</taxon>
        <taxon>Glomerales</taxon>
        <taxon>Glomeraceae</taxon>
        <taxon>Rhizophagus</taxon>
    </lineage>
</organism>
<dbReference type="Proteomes" id="UP000234323">
    <property type="component" value="Unassembled WGS sequence"/>
</dbReference>
<proteinExistence type="predicted"/>